<proteinExistence type="predicted"/>
<keyword evidence="3" id="KW-1185">Reference proteome</keyword>
<dbReference type="Proteomes" id="UP001268256">
    <property type="component" value="Unassembled WGS sequence"/>
</dbReference>
<comment type="caution">
    <text evidence="2">The sequence shown here is derived from an EMBL/GenBank/DDBJ whole genome shotgun (WGS) entry which is preliminary data.</text>
</comment>
<organism evidence="2 3">
    <name type="scientific">Pseudocalidococcus azoricus BACA0444</name>
    <dbReference type="NCBI Taxonomy" id="2918990"/>
    <lineage>
        <taxon>Bacteria</taxon>
        <taxon>Bacillati</taxon>
        <taxon>Cyanobacteriota</taxon>
        <taxon>Cyanophyceae</taxon>
        <taxon>Acaryochloridales</taxon>
        <taxon>Thermosynechococcaceae</taxon>
        <taxon>Pseudocalidococcus</taxon>
        <taxon>Pseudocalidococcus azoricus</taxon>
    </lineage>
</organism>
<gene>
    <name evidence="2" type="ORF">RIF25_09485</name>
</gene>
<evidence type="ECO:0000313" key="2">
    <source>
        <dbReference type="EMBL" id="MDS3861040.1"/>
    </source>
</evidence>
<name>A0AAE4FUB7_9CYAN</name>
<evidence type="ECO:0000313" key="3">
    <source>
        <dbReference type="Proteomes" id="UP001268256"/>
    </source>
</evidence>
<reference evidence="3" key="1">
    <citation type="submission" date="2023-07" db="EMBL/GenBank/DDBJ databases">
        <authorList>
            <person name="Luz R."/>
            <person name="Cordeiro R."/>
            <person name="Fonseca A."/>
            <person name="Goncalves V."/>
        </authorList>
    </citation>
    <scope>NUCLEOTIDE SEQUENCE [LARGE SCALE GENOMIC DNA]</scope>
    <source>
        <strain evidence="3">BACA0444</strain>
    </source>
</reference>
<dbReference type="Pfam" id="PF01381">
    <property type="entry name" value="HTH_3"/>
    <property type="match status" value="1"/>
</dbReference>
<dbReference type="InterPro" id="IPR010982">
    <property type="entry name" value="Lambda_DNA-bd_dom_sf"/>
</dbReference>
<dbReference type="EMBL" id="JAVMIP010000008">
    <property type="protein sequence ID" value="MDS3861040.1"/>
    <property type="molecule type" value="Genomic_DNA"/>
</dbReference>
<dbReference type="Gene3D" id="1.10.260.40">
    <property type="entry name" value="lambda repressor-like DNA-binding domains"/>
    <property type="match status" value="1"/>
</dbReference>
<accession>A0AAE4FUB7</accession>
<protein>
    <submittedName>
        <fullName evidence="2">Helix-turn-helix transcriptional regulator</fullName>
    </submittedName>
</protein>
<dbReference type="SUPFAM" id="SSF47413">
    <property type="entry name" value="lambda repressor-like DNA-binding domains"/>
    <property type="match status" value="1"/>
</dbReference>
<dbReference type="RefSeq" id="WP_322878298.1">
    <property type="nucleotide sequence ID" value="NZ_JAVMIP010000008.1"/>
</dbReference>
<dbReference type="GO" id="GO:0003677">
    <property type="term" value="F:DNA binding"/>
    <property type="evidence" value="ECO:0007669"/>
    <property type="project" value="InterPro"/>
</dbReference>
<dbReference type="AlphaFoldDB" id="A0AAE4FUB7"/>
<evidence type="ECO:0000259" key="1">
    <source>
        <dbReference type="Pfam" id="PF01381"/>
    </source>
</evidence>
<dbReference type="InterPro" id="IPR001387">
    <property type="entry name" value="Cro/C1-type_HTH"/>
</dbReference>
<sequence length="110" mass="12429">MEYKAREKLAVLIKQARGTRSYRAYGRALGVSGTTIQGWETMQYVPERENLVKIAADAGYTLDELIKQLEGAMPEPSEEPKQQALKYLRQLPRDELLEVVYEGTKILAGV</sequence>
<feature type="domain" description="HTH cro/C1-type" evidence="1">
    <location>
        <begin position="20"/>
        <end position="65"/>
    </location>
</feature>